<dbReference type="GO" id="GO:0004252">
    <property type="term" value="F:serine-type endopeptidase activity"/>
    <property type="evidence" value="ECO:0007669"/>
    <property type="project" value="InterPro"/>
</dbReference>
<gene>
    <name evidence="4" type="ORF">Cvel_29653</name>
</gene>
<dbReference type="PRINTS" id="PR00834">
    <property type="entry name" value="PROTEASES2C"/>
</dbReference>
<feature type="region of interest" description="Disordered" evidence="2">
    <location>
        <begin position="832"/>
        <end position="859"/>
    </location>
</feature>
<feature type="compositionally biased region" description="Gly residues" evidence="2">
    <location>
        <begin position="766"/>
        <end position="779"/>
    </location>
</feature>
<feature type="signal peptide" evidence="3">
    <location>
        <begin position="1"/>
        <end position="16"/>
    </location>
</feature>
<feature type="compositionally biased region" description="Low complexity" evidence="2">
    <location>
        <begin position="321"/>
        <end position="346"/>
    </location>
</feature>
<evidence type="ECO:0000256" key="1">
    <source>
        <dbReference type="ARBA" id="ARBA00010541"/>
    </source>
</evidence>
<feature type="chain" id="PRO_5005191800" evidence="3">
    <location>
        <begin position="17"/>
        <end position="994"/>
    </location>
</feature>
<evidence type="ECO:0000256" key="3">
    <source>
        <dbReference type="SAM" id="SignalP"/>
    </source>
</evidence>
<dbReference type="AlphaFoldDB" id="A0A0G4HNS9"/>
<sequence length="994" mass="105271">MLSVVALLGFFAAAVAVGTSSVPQRPDYAPAQTDGSKHLNFLATTVARLTAVDMEFNWLNPFDTTPLSPGVGTGFFIQLSPPLLVTCAHVVSDALSLSLSVPELGKQPFEAHVIAVSPQTDVALLQIDQPEKFHQAVQKAGATIRSLNMAAVPPNFGEEVITVGFPLGMDNVKVGTGVISGTEHVEFEDENIAIQSTAPISPGSSGGPLVLLRAPELVVGINFAVSTQKDAENVNYAVPIWRVKQLYNAYKKAAARRSGGLSHVSTQQQQQQKKKKEDEDPNPAVVSGDGEAGSGSRERGRRLSKKREGKGVLVPDLSEDSPQSAPSALTSSSNSPAVSVSSSSLNFFGTEGAEGKETFVVDEREREKEKGEGAGEGGGGDRGSGTESDSLSLQLTESHFLLRLPPLGAELIPTDDQSGALFLFASEETAEKGEEGEGEVDTQLPSVAPLLTTNVESGAAALCRGKGGVMISRIHPISVLHSADPPVLPGSFLVSVRGVSLNSYGQGRDDKFLRGSAKVSDLLFFTEDLTEPAVITTCDPSRGFQTHKVNLRSIPGETTVKRGGGGAEQQQPEVQWSALSSRAIARVYEAHFEGVQFEAFADLVFMSLTMNHVDESWKKQFPDLSEYFEADRWDKPKVVALSMHGQGYAPEALGLDRSLAVVVGEVNGHKVETLNDLRRAFVPKMEKGETGENSATRGTETLVWSMTTEGGRVLAVDFVEFLHRHVLLASQSGLSAINTPFMKGVLRRFASSLRLSSTRAAVDAPTGGGGSSTVGGGGASLISRERRTKAGAHSDGNSHVHVSALASQAVAACCHPERKCGLTVGLQLENEEGESLQAPPVSPANTPVNPDGDEEDGRPEEECVAVFRPPPVRVLSVSEGSQSSEGLNSASIQSILSYPSFQTPESRSSSDSVFSPEGGVPLQESERGGKGPTRSGEEDQPLRDILGGLEGQTTARSPFESLDNPLSRVPVAAWPAIPLRAKGPRKVSRPSFSL</sequence>
<dbReference type="InterPro" id="IPR001940">
    <property type="entry name" value="Peptidase_S1C"/>
</dbReference>
<dbReference type="Gene3D" id="2.40.10.10">
    <property type="entry name" value="Trypsin-like serine proteases"/>
    <property type="match status" value="2"/>
</dbReference>
<dbReference type="InterPro" id="IPR043504">
    <property type="entry name" value="Peptidase_S1_PA_chymotrypsin"/>
</dbReference>
<name>A0A0G4HNS9_9ALVE</name>
<accession>A0A0G4HNS9</accession>
<feature type="compositionally biased region" description="Basic and acidic residues" evidence="2">
    <location>
        <begin position="924"/>
        <end position="942"/>
    </location>
</feature>
<dbReference type="SUPFAM" id="SSF50494">
    <property type="entry name" value="Trypsin-like serine proteases"/>
    <property type="match status" value="1"/>
</dbReference>
<dbReference type="PANTHER" id="PTHR45980">
    <property type="match status" value="1"/>
</dbReference>
<dbReference type="GO" id="GO:0006508">
    <property type="term" value="P:proteolysis"/>
    <property type="evidence" value="ECO:0007669"/>
    <property type="project" value="InterPro"/>
</dbReference>
<feature type="region of interest" description="Disordered" evidence="2">
    <location>
        <begin position="759"/>
        <end position="797"/>
    </location>
</feature>
<feature type="compositionally biased region" description="Gly residues" evidence="2">
    <location>
        <begin position="374"/>
        <end position="383"/>
    </location>
</feature>
<organism evidence="4">
    <name type="scientific">Chromera velia CCMP2878</name>
    <dbReference type="NCBI Taxonomy" id="1169474"/>
    <lineage>
        <taxon>Eukaryota</taxon>
        <taxon>Sar</taxon>
        <taxon>Alveolata</taxon>
        <taxon>Colpodellida</taxon>
        <taxon>Chromeraceae</taxon>
        <taxon>Chromera</taxon>
    </lineage>
</organism>
<evidence type="ECO:0000313" key="4">
    <source>
        <dbReference type="EMBL" id="CEM45911.1"/>
    </source>
</evidence>
<keyword evidence="3" id="KW-0732">Signal</keyword>
<feature type="region of interest" description="Disordered" evidence="2">
    <location>
        <begin position="901"/>
        <end position="994"/>
    </location>
</feature>
<comment type="similarity">
    <text evidence="1">Belongs to the peptidase S1C family.</text>
</comment>
<feature type="compositionally biased region" description="Polar residues" evidence="2">
    <location>
        <begin position="901"/>
        <end position="913"/>
    </location>
</feature>
<feature type="compositionally biased region" description="Basic residues" evidence="2">
    <location>
        <begin position="299"/>
        <end position="308"/>
    </location>
</feature>
<dbReference type="EMBL" id="CDMZ01003319">
    <property type="protein sequence ID" value="CEM45911.1"/>
    <property type="molecule type" value="Genomic_DNA"/>
</dbReference>
<dbReference type="Pfam" id="PF13365">
    <property type="entry name" value="Trypsin_2"/>
    <property type="match status" value="1"/>
</dbReference>
<reference evidence="4" key="1">
    <citation type="submission" date="2014-11" db="EMBL/GenBank/DDBJ databases">
        <authorList>
            <person name="Otto D Thomas"/>
            <person name="Naeem Raeece"/>
        </authorList>
    </citation>
    <scope>NUCLEOTIDE SEQUENCE</scope>
</reference>
<dbReference type="InterPro" id="IPR009003">
    <property type="entry name" value="Peptidase_S1_PA"/>
</dbReference>
<dbReference type="PANTHER" id="PTHR45980:SF9">
    <property type="entry name" value="PROTEASE DO-LIKE 10, MITOCHONDRIAL-RELATED"/>
    <property type="match status" value="1"/>
</dbReference>
<feature type="region of interest" description="Disordered" evidence="2">
    <location>
        <begin position="257"/>
        <end position="391"/>
    </location>
</feature>
<protein>
    <submittedName>
        <fullName evidence="4">Uncharacterized protein</fullName>
    </submittedName>
</protein>
<evidence type="ECO:0000256" key="2">
    <source>
        <dbReference type="SAM" id="MobiDB-lite"/>
    </source>
</evidence>
<dbReference type="VEuPathDB" id="CryptoDB:Cvel_29653"/>
<feature type="compositionally biased region" description="Basic and acidic residues" evidence="2">
    <location>
        <begin position="353"/>
        <end position="373"/>
    </location>
</feature>
<proteinExistence type="inferred from homology"/>